<dbReference type="EMBL" id="CVQI01034439">
    <property type="protein sequence ID" value="CRK44977.1"/>
    <property type="molecule type" value="Genomic_DNA"/>
</dbReference>
<dbReference type="AlphaFoldDB" id="A0A0G4NEP6"/>
<organism evidence="1 2">
    <name type="scientific">Verticillium longisporum</name>
    <name type="common">Verticillium dahliae var. longisporum</name>
    <dbReference type="NCBI Taxonomy" id="100787"/>
    <lineage>
        <taxon>Eukaryota</taxon>
        <taxon>Fungi</taxon>
        <taxon>Dikarya</taxon>
        <taxon>Ascomycota</taxon>
        <taxon>Pezizomycotina</taxon>
        <taxon>Sordariomycetes</taxon>
        <taxon>Hypocreomycetidae</taxon>
        <taxon>Glomerellales</taxon>
        <taxon>Plectosphaerellaceae</taxon>
        <taxon>Verticillium</taxon>
    </lineage>
</organism>
<sequence length="28" mass="2856">SEPCCAHAAPPAHSRRARACQGRVPGAV</sequence>
<protein>
    <submittedName>
        <fullName evidence="1">Uncharacterized protein</fullName>
    </submittedName>
</protein>
<gene>
    <name evidence="1" type="ORF">BN1723_019608</name>
</gene>
<evidence type="ECO:0000313" key="2">
    <source>
        <dbReference type="Proteomes" id="UP000045706"/>
    </source>
</evidence>
<feature type="non-terminal residue" evidence="1">
    <location>
        <position position="1"/>
    </location>
</feature>
<reference evidence="2" key="1">
    <citation type="submission" date="2015-05" db="EMBL/GenBank/DDBJ databases">
        <authorList>
            <person name="Fogelqvist Johan"/>
        </authorList>
    </citation>
    <scope>NUCLEOTIDE SEQUENCE [LARGE SCALE GENOMIC DNA]</scope>
</reference>
<dbReference type="Proteomes" id="UP000045706">
    <property type="component" value="Unassembled WGS sequence"/>
</dbReference>
<proteinExistence type="predicted"/>
<name>A0A0G4NEP6_VERLO</name>
<accession>A0A0G4NEP6</accession>
<evidence type="ECO:0000313" key="1">
    <source>
        <dbReference type="EMBL" id="CRK44977.1"/>
    </source>
</evidence>